<accession>A0A4Q0MM59</accession>
<dbReference type="GO" id="GO:0008714">
    <property type="term" value="F:AMP nucleosidase activity"/>
    <property type="evidence" value="ECO:0007669"/>
    <property type="project" value="UniProtKB-EC"/>
</dbReference>
<keyword evidence="5" id="KW-1185">Reference proteome</keyword>
<dbReference type="PANTHER" id="PTHR31223">
    <property type="entry name" value="LOG FAMILY PROTEIN YJL055W"/>
    <property type="match status" value="1"/>
</dbReference>
<dbReference type="GO" id="GO:0005829">
    <property type="term" value="C:cytosol"/>
    <property type="evidence" value="ECO:0007669"/>
    <property type="project" value="TreeGrafter"/>
</dbReference>
<dbReference type="EMBL" id="RYFI01000003">
    <property type="protein sequence ID" value="RXF74808.1"/>
    <property type="molecule type" value="Genomic_DNA"/>
</dbReference>
<organism evidence="4 5">
    <name type="scientific">Hansschlegelia zhihuaiae</name>
    <dbReference type="NCBI Taxonomy" id="405005"/>
    <lineage>
        <taxon>Bacteria</taxon>
        <taxon>Pseudomonadati</taxon>
        <taxon>Pseudomonadota</taxon>
        <taxon>Alphaproteobacteria</taxon>
        <taxon>Hyphomicrobiales</taxon>
        <taxon>Methylopilaceae</taxon>
        <taxon>Hansschlegelia</taxon>
    </lineage>
</organism>
<dbReference type="EC" id="3.2.2.n1" evidence="3"/>
<dbReference type="Gene3D" id="3.40.50.450">
    <property type="match status" value="1"/>
</dbReference>
<sequence length="202" mass="21407">MIRIRTVCVYCGSSAGSRPEHLAAAEAFGRLLAEAGVGLVYGGGDIGLMGAIARSTLASGGHVTGIIPQFLVDREVMLGDVQELVVTADMHERKRLMFERSDAFVALPGGVGTLEELVEQLTWAQLGRHDKPILIADLAGFWTPLISLLDHMAVEGFLRPGLDVPYLVATRVEDILPALEAAAPLLQELADDADAAAPVGQL</sequence>
<dbReference type="InterPro" id="IPR005269">
    <property type="entry name" value="LOG"/>
</dbReference>
<dbReference type="GO" id="GO:0009691">
    <property type="term" value="P:cytokinin biosynthetic process"/>
    <property type="evidence" value="ECO:0007669"/>
    <property type="project" value="UniProtKB-UniRule"/>
</dbReference>
<dbReference type="SUPFAM" id="SSF102405">
    <property type="entry name" value="MCP/YpsA-like"/>
    <property type="match status" value="1"/>
</dbReference>
<comment type="similarity">
    <text evidence="2 3">Belongs to the LOG family.</text>
</comment>
<reference evidence="4 5" key="1">
    <citation type="submission" date="2018-12" db="EMBL/GenBank/DDBJ databases">
        <title>bacterium Hansschlegelia zhihuaiae S113.</title>
        <authorList>
            <person name="He J."/>
        </authorList>
    </citation>
    <scope>NUCLEOTIDE SEQUENCE [LARGE SCALE GENOMIC DNA]</scope>
    <source>
        <strain evidence="4 5">S 113</strain>
    </source>
</reference>
<keyword evidence="3" id="KW-0203">Cytokinin biosynthesis</keyword>
<dbReference type="PANTHER" id="PTHR31223:SF70">
    <property type="entry name" value="LOG FAMILY PROTEIN YJL055W"/>
    <property type="match status" value="1"/>
</dbReference>
<dbReference type="RefSeq" id="WP_128776459.1">
    <property type="nucleotide sequence ID" value="NZ_RYFI01000003.1"/>
</dbReference>
<comment type="catalytic activity">
    <reaction evidence="1">
        <text>AMP + H2O = D-ribose 5-phosphate + adenine</text>
        <dbReference type="Rhea" id="RHEA:20129"/>
        <dbReference type="ChEBI" id="CHEBI:15377"/>
        <dbReference type="ChEBI" id="CHEBI:16708"/>
        <dbReference type="ChEBI" id="CHEBI:78346"/>
        <dbReference type="ChEBI" id="CHEBI:456215"/>
        <dbReference type="EC" id="3.2.2.4"/>
    </reaction>
</comment>
<dbReference type="Proteomes" id="UP000289708">
    <property type="component" value="Unassembled WGS sequence"/>
</dbReference>
<dbReference type="OrthoDB" id="9801098at2"/>
<dbReference type="InterPro" id="IPR031100">
    <property type="entry name" value="LOG_fam"/>
</dbReference>
<evidence type="ECO:0000256" key="1">
    <source>
        <dbReference type="ARBA" id="ARBA00000274"/>
    </source>
</evidence>
<proteinExistence type="inferred from homology"/>
<comment type="caution">
    <text evidence="4">The sequence shown here is derived from an EMBL/GenBank/DDBJ whole genome shotgun (WGS) entry which is preliminary data.</text>
</comment>
<name>A0A4Q0MM59_9HYPH</name>
<evidence type="ECO:0000313" key="5">
    <source>
        <dbReference type="Proteomes" id="UP000289708"/>
    </source>
</evidence>
<evidence type="ECO:0000256" key="2">
    <source>
        <dbReference type="ARBA" id="ARBA00006763"/>
    </source>
</evidence>
<dbReference type="Pfam" id="PF03641">
    <property type="entry name" value="Lysine_decarbox"/>
    <property type="match status" value="1"/>
</dbReference>
<evidence type="ECO:0000256" key="3">
    <source>
        <dbReference type="RuleBase" id="RU363015"/>
    </source>
</evidence>
<dbReference type="AlphaFoldDB" id="A0A4Q0MM59"/>
<evidence type="ECO:0000313" key="4">
    <source>
        <dbReference type="EMBL" id="RXF74808.1"/>
    </source>
</evidence>
<keyword evidence="3" id="KW-0378">Hydrolase</keyword>
<protein>
    <recommendedName>
        <fullName evidence="3">Cytokinin riboside 5'-monophosphate phosphoribohydrolase</fullName>
        <ecNumber evidence="3">3.2.2.n1</ecNumber>
    </recommendedName>
</protein>
<gene>
    <name evidence="4" type="ORF">EK403_03870</name>
</gene>
<dbReference type="NCBIfam" id="TIGR00730">
    <property type="entry name" value="Rossman fold protein, TIGR00730 family"/>
    <property type="match status" value="1"/>
</dbReference>